<dbReference type="RefSeq" id="WP_279930154.1">
    <property type="nucleotide sequence ID" value="NZ_JARWBG010000026.1"/>
</dbReference>
<evidence type="ECO:0008006" key="5">
    <source>
        <dbReference type="Google" id="ProtNLM"/>
    </source>
</evidence>
<feature type="transmembrane region" description="Helical" evidence="2">
    <location>
        <begin position="133"/>
        <end position="162"/>
    </location>
</feature>
<evidence type="ECO:0000313" key="4">
    <source>
        <dbReference type="Proteomes" id="UP001223144"/>
    </source>
</evidence>
<feature type="transmembrane region" description="Helical" evidence="2">
    <location>
        <begin position="15"/>
        <end position="35"/>
    </location>
</feature>
<organism evidence="3 4">
    <name type="scientific">Streptomyces chengmaiensis</name>
    <dbReference type="NCBI Taxonomy" id="3040919"/>
    <lineage>
        <taxon>Bacteria</taxon>
        <taxon>Bacillati</taxon>
        <taxon>Actinomycetota</taxon>
        <taxon>Actinomycetes</taxon>
        <taxon>Kitasatosporales</taxon>
        <taxon>Streptomycetaceae</taxon>
        <taxon>Streptomyces</taxon>
    </lineage>
</organism>
<feature type="transmembrane region" description="Helical" evidence="2">
    <location>
        <begin position="67"/>
        <end position="88"/>
    </location>
</feature>
<accession>A0ABT6HRJ0</accession>
<proteinExistence type="predicted"/>
<keyword evidence="4" id="KW-1185">Reference proteome</keyword>
<keyword evidence="2" id="KW-0812">Transmembrane</keyword>
<evidence type="ECO:0000256" key="1">
    <source>
        <dbReference type="SAM" id="MobiDB-lite"/>
    </source>
</evidence>
<keyword evidence="2" id="KW-1133">Transmembrane helix</keyword>
<dbReference type="EMBL" id="JARWBG010000026">
    <property type="protein sequence ID" value="MDH2391333.1"/>
    <property type="molecule type" value="Genomic_DNA"/>
</dbReference>
<feature type="compositionally biased region" description="Gly residues" evidence="1">
    <location>
        <begin position="252"/>
        <end position="262"/>
    </location>
</feature>
<gene>
    <name evidence="3" type="ORF">QCN29_21610</name>
</gene>
<sequence length="262" mass="26833">MTASQSVEVTSHKDVWPGIAGVVSGGLLIAVQALWYRTPDTGDRGAIRDVVLFYADDGNRDLAEATALMTLLASLLFLFFLVALARLAGNRSHQVLLGGVAFTVLLLVAVIAGNVYAITVDYSDVFPVAPQTALIAILLLEVQYAGMVAAMVAAAVMLFAVWRVATAAQAAPPWLGWSAFAVAVVCLVGPITAWLTPLLLGVWLIAAGVLMILRSREETAGHTAAGHTGPEPGPAGPGASGPGTAPPVPGPTQGGTQGPPAP</sequence>
<protein>
    <recommendedName>
        <fullName evidence="5">DUF4386 family protein</fullName>
    </recommendedName>
</protein>
<evidence type="ECO:0000313" key="3">
    <source>
        <dbReference type="EMBL" id="MDH2391333.1"/>
    </source>
</evidence>
<reference evidence="3 4" key="1">
    <citation type="submission" date="2023-04" db="EMBL/GenBank/DDBJ databases">
        <title>Streptomyces chengmaiensis sp. nov. isolated from the stem of mangrove plant in Hainan.</title>
        <authorList>
            <person name="Huang X."/>
            <person name="Zhou S."/>
            <person name="Chu X."/>
            <person name="Xie Y."/>
            <person name="Lin Y."/>
        </authorList>
    </citation>
    <scope>NUCLEOTIDE SEQUENCE [LARGE SCALE GENOMIC DNA]</scope>
    <source>
        <strain evidence="3 4">HNM0663</strain>
    </source>
</reference>
<feature type="transmembrane region" description="Helical" evidence="2">
    <location>
        <begin position="95"/>
        <end position="118"/>
    </location>
</feature>
<comment type="caution">
    <text evidence="3">The sequence shown here is derived from an EMBL/GenBank/DDBJ whole genome shotgun (WGS) entry which is preliminary data.</text>
</comment>
<dbReference type="Proteomes" id="UP001223144">
    <property type="component" value="Unassembled WGS sequence"/>
</dbReference>
<name>A0ABT6HRJ0_9ACTN</name>
<evidence type="ECO:0000256" key="2">
    <source>
        <dbReference type="SAM" id="Phobius"/>
    </source>
</evidence>
<feature type="transmembrane region" description="Helical" evidence="2">
    <location>
        <begin position="174"/>
        <end position="191"/>
    </location>
</feature>
<keyword evidence="2" id="KW-0472">Membrane</keyword>
<feature type="region of interest" description="Disordered" evidence="1">
    <location>
        <begin position="221"/>
        <end position="262"/>
    </location>
</feature>